<protein>
    <recommendedName>
        <fullName evidence="8">RWP-RK domain-containing protein</fullName>
    </recommendedName>
</protein>
<keyword evidence="5" id="KW-0804">Transcription</keyword>
<keyword evidence="4" id="KW-0238">DNA-binding</keyword>
<accession>A0AAN7QTW6</accession>
<evidence type="ECO:0000313" key="9">
    <source>
        <dbReference type="EMBL" id="KAK4777151.1"/>
    </source>
</evidence>
<feature type="domain" description="RWP-RK" evidence="8">
    <location>
        <begin position="240"/>
        <end position="327"/>
    </location>
</feature>
<dbReference type="GO" id="GO:0003677">
    <property type="term" value="F:DNA binding"/>
    <property type="evidence" value="ECO:0007669"/>
    <property type="project" value="UniProtKB-KW"/>
</dbReference>
<feature type="region of interest" description="Disordered" evidence="7">
    <location>
        <begin position="372"/>
        <end position="393"/>
    </location>
</feature>
<comment type="caution">
    <text evidence="9">The sequence shown here is derived from an EMBL/GenBank/DDBJ whole genome shotgun (WGS) entry which is preliminary data.</text>
</comment>
<sequence length="407" mass="45967">MASKEIIRSHVTTVCNGCIVPKKELHEDDPFISFQMVNFNSFDLSNGGFSEFDWNCVWPSNLQHLQHQHSYVHSPFDTEPFGAPSDLGMPSILPNDRDITLPILSRQSHFEQSFHHSIKESWQHGGMITTWDASSTTALAVAASSPMLSLPLPPPPPLGVNQFLLQDSGTSPMQMLPCPLEENQFLIQEIISQFHGASTLWDPSTSITDGDQHSVHAFQMLQNYETCVETATGKEETKVITSTLERRSSTRQCCRRSEMLSREAISEFFYMPITQAAKELNIGLTLLKKRCRELGIRRWPHRKLMSLQTLIENIMRMEGGDEGRMKKIVGILEREKKLLEGVPDLDLEDKTKRLRQYCFKANYKKRKLVAGGSDTGSCSSSSRAREKDDKGDGTALSLLSDYPLFRL</sequence>
<dbReference type="EMBL" id="JAXQNO010000018">
    <property type="protein sequence ID" value="KAK4777151.1"/>
    <property type="molecule type" value="Genomic_DNA"/>
</dbReference>
<feature type="compositionally biased region" description="Basic and acidic residues" evidence="7">
    <location>
        <begin position="383"/>
        <end position="392"/>
    </location>
</feature>
<evidence type="ECO:0000313" key="10">
    <source>
        <dbReference type="Proteomes" id="UP001346149"/>
    </source>
</evidence>
<reference evidence="9 10" key="1">
    <citation type="journal article" date="2023" name="Hortic Res">
        <title>Pangenome of water caltrop reveals structural variations and asymmetric subgenome divergence after allopolyploidization.</title>
        <authorList>
            <person name="Zhang X."/>
            <person name="Chen Y."/>
            <person name="Wang L."/>
            <person name="Yuan Y."/>
            <person name="Fang M."/>
            <person name="Shi L."/>
            <person name="Lu R."/>
            <person name="Comes H.P."/>
            <person name="Ma Y."/>
            <person name="Chen Y."/>
            <person name="Huang G."/>
            <person name="Zhou Y."/>
            <person name="Zheng Z."/>
            <person name="Qiu Y."/>
        </authorList>
    </citation>
    <scope>NUCLEOTIDE SEQUENCE [LARGE SCALE GENOMIC DNA]</scope>
    <source>
        <strain evidence="9">F231</strain>
    </source>
</reference>
<keyword evidence="6" id="KW-0539">Nucleus</keyword>
<dbReference type="AlphaFoldDB" id="A0AAN7QTW6"/>
<dbReference type="PROSITE" id="PS51519">
    <property type="entry name" value="RWP_RK"/>
    <property type="match status" value="1"/>
</dbReference>
<evidence type="ECO:0000256" key="2">
    <source>
        <dbReference type="ARBA" id="ARBA00023015"/>
    </source>
</evidence>
<feature type="compositionally biased region" description="Low complexity" evidence="7">
    <location>
        <begin position="372"/>
        <end position="382"/>
    </location>
</feature>
<organism evidence="9 10">
    <name type="scientific">Trapa natans</name>
    <name type="common">Water chestnut</name>
    <dbReference type="NCBI Taxonomy" id="22666"/>
    <lineage>
        <taxon>Eukaryota</taxon>
        <taxon>Viridiplantae</taxon>
        <taxon>Streptophyta</taxon>
        <taxon>Embryophyta</taxon>
        <taxon>Tracheophyta</taxon>
        <taxon>Spermatophyta</taxon>
        <taxon>Magnoliopsida</taxon>
        <taxon>eudicotyledons</taxon>
        <taxon>Gunneridae</taxon>
        <taxon>Pentapetalae</taxon>
        <taxon>rosids</taxon>
        <taxon>malvids</taxon>
        <taxon>Myrtales</taxon>
        <taxon>Lythraceae</taxon>
        <taxon>Trapa</taxon>
    </lineage>
</organism>
<evidence type="ECO:0000256" key="3">
    <source>
        <dbReference type="ARBA" id="ARBA00023054"/>
    </source>
</evidence>
<name>A0AAN7QTW6_TRANT</name>
<evidence type="ECO:0000256" key="7">
    <source>
        <dbReference type="SAM" id="MobiDB-lite"/>
    </source>
</evidence>
<keyword evidence="3" id="KW-0175">Coiled coil</keyword>
<dbReference type="Pfam" id="PF02042">
    <property type="entry name" value="RWP-RK"/>
    <property type="match status" value="1"/>
</dbReference>
<comment type="function">
    <text evidence="1">Putative transcription factor.</text>
</comment>
<keyword evidence="2" id="KW-0805">Transcription regulation</keyword>
<proteinExistence type="predicted"/>
<evidence type="ECO:0000259" key="8">
    <source>
        <dbReference type="PROSITE" id="PS51519"/>
    </source>
</evidence>
<dbReference type="GO" id="GO:0003700">
    <property type="term" value="F:DNA-binding transcription factor activity"/>
    <property type="evidence" value="ECO:0007669"/>
    <property type="project" value="InterPro"/>
</dbReference>
<dbReference type="Proteomes" id="UP001346149">
    <property type="component" value="Unassembled WGS sequence"/>
</dbReference>
<dbReference type="InterPro" id="IPR044607">
    <property type="entry name" value="RKD-like"/>
</dbReference>
<dbReference type="PANTHER" id="PTHR46373">
    <property type="entry name" value="PROTEIN RKD4"/>
    <property type="match status" value="1"/>
</dbReference>
<evidence type="ECO:0000256" key="5">
    <source>
        <dbReference type="ARBA" id="ARBA00023163"/>
    </source>
</evidence>
<dbReference type="InterPro" id="IPR003035">
    <property type="entry name" value="RWP-RK_dom"/>
</dbReference>
<evidence type="ECO:0000256" key="4">
    <source>
        <dbReference type="ARBA" id="ARBA00023125"/>
    </source>
</evidence>
<keyword evidence="10" id="KW-1185">Reference proteome</keyword>
<evidence type="ECO:0000256" key="6">
    <source>
        <dbReference type="ARBA" id="ARBA00023242"/>
    </source>
</evidence>
<gene>
    <name evidence="9" type="ORF">SAY86_005839</name>
</gene>
<evidence type="ECO:0000256" key="1">
    <source>
        <dbReference type="ARBA" id="ARBA00004049"/>
    </source>
</evidence>
<dbReference type="PANTHER" id="PTHR46373:SF20">
    <property type="entry name" value="PROTEIN RKD1"/>
    <property type="match status" value="1"/>
</dbReference>